<dbReference type="InterPro" id="IPR036412">
    <property type="entry name" value="HAD-like_sf"/>
</dbReference>
<dbReference type="GO" id="GO:0016791">
    <property type="term" value="F:phosphatase activity"/>
    <property type="evidence" value="ECO:0007669"/>
    <property type="project" value="TreeGrafter"/>
</dbReference>
<protein>
    <submittedName>
        <fullName evidence="4">HAD-superfamily hydrolase, subfamily IA, variant 1</fullName>
    </submittedName>
</protein>
<keyword evidence="5" id="KW-1185">Reference proteome</keyword>
<evidence type="ECO:0000313" key="4">
    <source>
        <dbReference type="EMBL" id="KAK2024901.1"/>
    </source>
</evidence>
<dbReference type="AlphaFoldDB" id="A0AAD9H9G8"/>
<evidence type="ECO:0000313" key="5">
    <source>
        <dbReference type="Proteomes" id="UP001232148"/>
    </source>
</evidence>
<reference evidence="4" key="1">
    <citation type="submission" date="2021-06" db="EMBL/GenBank/DDBJ databases">
        <title>Comparative genomics, transcriptomics and evolutionary studies reveal genomic signatures of adaptation to plant cell wall in hemibiotrophic fungi.</title>
        <authorList>
            <consortium name="DOE Joint Genome Institute"/>
            <person name="Baroncelli R."/>
            <person name="Diaz J.F."/>
            <person name="Benocci T."/>
            <person name="Peng M."/>
            <person name="Battaglia E."/>
            <person name="Haridas S."/>
            <person name="Andreopoulos W."/>
            <person name="Labutti K."/>
            <person name="Pangilinan J."/>
            <person name="Floch G.L."/>
            <person name="Makela M.R."/>
            <person name="Henrissat B."/>
            <person name="Grigoriev I.V."/>
            <person name="Crouch J.A."/>
            <person name="De Vries R.P."/>
            <person name="Sukno S.A."/>
            <person name="Thon M.R."/>
        </authorList>
    </citation>
    <scope>NUCLEOTIDE SEQUENCE</scope>
    <source>
        <strain evidence="4">MAFF235873</strain>
    </source>
</reference>
<keyword evidence="3" id="KW-0460">Magnesium</keyword>
<name>A0AAD9H9G8_9PEZI</name>
<dbReference type="SFLD" id="SFLDG01129">
    <property type="entry name" value="C1.5:_HAD__Beta-PGM__Phosphata"/>
    <property type="match status" value="1"/>
</dbReference>
<dbReference type="Pfam" id="PF00702">
    <property type="entry name" value="Hydrolase"/>
    <property type="match status" value="1"/>
</dbReference>
<organism evidence="4 5">
    <name type="scientific">Colletotrichum zoysiae</name>
    <dbReference type="NCBI Taxonomy" id="1216348"/>
    <lineage>
        <taxon>Eukaryota</taxon>
        <taxon>Fungi</taxon>
        <taxon>Dikarya</taxon>
        <taxon>Ascomycota</taxon>
        <taxon>Pezizomycotina</taxon>
        <taxon>Sordariomycetes</taxon>
        <taxon>Hypocreomycetidae</taxon>
        <taxon>Glomerellales</taxon>
        <taxon>Glomerellaceae</taxon>
        <taxon>Colletotrichum</taxon>
        <taxon>Colletotrichum graminicola species complex</taxon>
    </lineage>
</organism>
<keyword evidence="2 4" id="KW-0378">Hydrolase</keyword>
<dbReference type="InterPro" id="IPR023198">
    <property type="entry name" value="PGP-like_dom2"/>
</dbReference>
<evidence type="ECO:0000256" key="2">
    <source>
        <dbReference type="ARBA" id="ARBA00022801"/>
    </source>
</evidence>
<dbReference type="GO" id="GO:0046872">
    <property type="term" value="F:metal ion binding"/>
    <property type="evidence" value="ECO:0007669"/>
    <property type="project" value="UniProtKB-KW"/>
</dbReference>
<dbReference type="SUPFAM" id="SSF56784">
    <property type="entry name" value="HAD-like"/>
    <property type="match status" value="1"/>
</dbReference>
<sequence length="253" mass="28579">MSGLILEERLGAMLAEKSWVGFDLDDTLHEFRRASSTAADKVLRAIHSHYGVPLVEFNAQYREILRLSTNNAFMVGKTSPDYRRERFLALARYFQVPLDLDNAFIDELLLIYETNVQHSLELKRGAESLLRALRSYGKKIVIVTEGPQDAQEWTVDNLGIKPYFDFLATTNNLSVSKTDGLLRVVMEELDVTPAQMAFVGDSWDRGMQPAARDGILAFHLVEPEDSDLDRHQPRINALGKLESMHTSHFAQAG</sequence>
<dbReference type="CDD" id="cd01427">
    <property type="entry name" value="HAD_like"/>
    <property type="match status" value="1"/>
</dbReference>
<accession>A0AAD9H9G8</accession>
<dbReference type="Gene3D" id="1.10.150.240">
    <property type="entry name" value="Putative phosphatase, domain 2"/>
    <property type="match status" value="1"/>
</dbReference>
<gene>
    <name evidence="4" type="ORF">LX32DRAFT_643211</name>
</gene>
<dbReference type="PANTHER" id="PTHR46470">
    <property type="entry name" value="N-ACYLNEURAMINATE-9-PHOSPHATASE"/>
    <property type="match status" value="1"/>
</dbReference>
<dbReference type="InterPro" id="IPR051400">
    <property type="entry name" value="HAD-like_hydrolase"/>
</dbReference>
<dbReference type="Proteomes" id="UP001232148">
    <property type="component" value="Unassembled WGS sequence"/>
</dbReference>
<dbReference type="PANTHER" id="PTHR46470:SF2">
    <property type="entry name" value="GLYCERALDEHYDE 3-PHOSPHATE PHOSPHATASE"/>
    <property type="match status" value="1"/>
</dbReference>
<evidence type="ECO:0000256" key="3">
    <source>
        <dbReference type="ARBA" id="ARBA00022842"/>
    </source>
</evidence>
<dbReference type="Gene3D" id="3.40.50.1000">
    <property type="entry name" value="HAD superfamily/HAD-like"/>
    <property type="match status" value="1"/>
</dbReference>
<proteinExistence type="predicted"/>
<comment type="caution">
    <text evidence="4">The sequence shown here is derived from an EMBL/GenBank/DDBJ whole genome shotgun (WGS) entry which is preliminary data.</text>
</comment>
<keyword evidence="1" id="KW-0479">Metal-binding</keyword>
<dbReference type="SFLD" id="SFLDS00003">
    <property type="entry name" value="Haloacid_Dehalogenase"/>
    <property type="match status" value="1"/>
</dbReference>
<evidence type="ECO:0000256" key="1">
    <source>
        <dbReference type="ARBA" id="ARBA00022723"/>
    </source>
</evidence>
<dbReference type="InterPro" id="IPR023214">
    <property type="entry name" value="HAD_sf"/>
</dbReference>
<dbReference type="EMBL" id="MU842951">
    <property type="protein sequence ID" value="KAK2024901.1"/>
    <property type="molecule type" value="Genomic_DNA"/>
</dbReference>